<evidence type="ECO:0000256" key="3">
    <source>
        <dbReference type="ARBA" id="ARBA00022833"/>
    </source>
</evidence>
<dbReference type="SUPFAM" id="SSF144232">
    <property type="entry name" value="HIT/MYND zinc finger-like"/>
    <property type="match status" value="1"/>
</dbReference>
<dbReference type="AlphaFoldDB" id="A0A834RCA0"/>
<name>A0A834RCA0_SARSC</name>
<proteinExistence type="predicted"/>
<feature type="domain" description="MYND-type" evidence="5">
    <location>
        <begin position="174"/>
        <end position="212"/>
    </location>
</feature>
<dbReference type="PROSITE" id="PS01360">
    <property type="entry name" value="ZF_MYND_1"/>
    <property type="match status" value="1"/>
</dbReference>
<dbReference type="PANTHER" id="PTHR12298">
    <property type="entry name" value="PCDC2 PROGRAMMED CELL DEATH PROTEIN 2 -RELATED"/>
    <property type="match status" value="1"/>
</dbReference>
<reference evidence="7" key="3">
    <citation type="submission" date="2022-06" db="UniProtKB">
        <authorList>
            <consortium name="EnsemblMetazoa"/>
        </authorList>
    </citation>
    <scope>IDENTIFICATION</scope>
</reference>
<accession>A0A834RCA0</accession>
<evidence type="ECO:0000313" key="6">
    <source>
        <dbReference type="EMBL" id="KAF7493057.1"/>
    </source>
</evidence>
<dbReference type="GO" id="GO:0008270">
    <property type="term" value="F:zinc ion binding"/>
    <property type="evidence" value="ECO:0007669"/>
    <property type="project" value="UniProtKB-KW"/>
</dbReference>
<reference evidence="8" key="1">
    <citation type="journal article" date="2020" name="PLoS Negl. Trop. Dis.">
        <title>High-quality nuclear genome for Sarcoptes scabiei-A critical resource for a neglected parasite.</title>
        <authorList>
            <person name="Korhonen P.K."/>
            <person name="Gasser R.B."/>
            <person name="Ma G."/>
            <person name="Wang T."/>
            <person name="Stroehlein A.J."/>
            <person name="Young N.D."/>
            <person name="Ang C.S."/>
            <person name="Fernando D.D."/>
            <person name="Lu H.C."/>
            <person name="Taylor S."/>
            <person name="Reynolds S.L."/>
            <person name="Mofiz E."/>
            <person name="Najaraj S.H."/>
            <person name="Gowda H."/>
            <person name="Madugundu A."/>
            <person name="Renuse S."/>
            <person name="Holt D."/>
            <person name="Pandey A."/>
            <person name="Papenfuss A.T."/>
            <person name="Fischer K."/>
        </authorList>
    </citation>
    <scope>NUCLEOTIDE SEQUENCE [LARGE SCALE GENOMIC DNA]</scope>
</reference>
<dbReference type="InterPro" id="IPR002893">
    <property type="entry name" value="Znf_MYND"/>
</dbReference>
<keyword evidence="8" id="KW-1185">Reference proteome</keyword>
<keyword evidence="3" id="KW-0862">Zinc</keyword>
<dbReference type="PROSITE" id="PS50865">
    <property type="entry name" value="ZF_MYND_2"/>
    <property type="match status" value="1"/>
</dbReference>
<dbReference type="PANTHER" id="PTHR12298:SF4">
    <property type="entry name" value="PROGRAMMED CELL DEATH PROTEIN 2"/>
    <property type="match status" value="1"/>
</dbReference>
<dbReference type="InterPro" id="IPR019306">
    <property type="entry name" value="TMEM231"/>
</dbReference>
<keyword evidence="2 4" id="KW-0863">Zinc-finger</keyword>
<reference evidence="6" key="2">
    <citation type="submission" date="2020-01" db="EMBL/GenBank/DDBJ databases">
        <authorList>
            <person name="Korhonen P.K.K."/>
            <person name="Guangxu M.G."/>
            <person name="Wang T.W."/>
            <person name="Stroehlein A.J.S."/>
            <person name="Young N.D."/>
            <person name="Ang C.-S.A."/>
            <person name="Fernando D.W.F."/>
            <person name="Lu H.L."/>
            <person name="Taylor S.T."/>
            <person name="Ehtesham M.E.M."/>
            <person name="Najaraj S.H.N."/>
            <person name="Harsha G.H.G."/>
            <person name="Madugundu A.M."/>
            <person name="Renuse S.R."/>
            <person name="Holt D.H."/>
            <person name="Pandey A.P."/>
            <person name="Papenfuss A.P."/>
            <person name="Gasser R.B.G."/>
            <person name="Fischer K.F."/>
        </authorList>
    </citation>
    <scope>NUCLEOTIDE SEQUENCE</scope>
    <source>
        <strain evidence="6">SSS_KF_BRIS2020</strain>
    </source>
</reference>
<evidence type="ECO:0000259" key="5">
    <source>
        <dbReference type="PROSITE" id="PS50865"/>
    </source>
</evidence>
<protein>
    <submittedName>
        <fullName evidence="6">Programmed cell death protein 2</fullName>
    </submittedName>
</protein>
<organism evidence="6">
    <name type="scientific">Sarcoptes scabiei</name>
    <name type="common">Itch mite</name>
    <name type="synonym">Acarus scabiei</name>
    <dbReference type="NCBI Taxonomy" id="52283"/>
    <lineage>
        <taxon>Eukaryota</taxon>
        <taxon>Metazoa</taxon>
        <taxon>Ecdysozoa</taxon>
        <taxon>Arthropoda</taxon>
        <taxon>Chelicerata</taxon>
        <taxon>Arachnida</taxon>
        <taxon>Acari</taxon>
        <taxon>Acariformes</taxon>
        <taxon>Sarcoptiformes</taxon>
        <taxon>Astigmata</taxon>
        <taxon>Psoroptidia</taxon>
        <taxon>Sarcoptoidea</taxon>
        <taxon>Sarcoptidae</taxon>
        <taxon>Sarcoptinae</taxon>
        <taxon>Sarcoptes</taxon>
    </lineage>
</organism>
<dbReference type="Pfam" id="PF04194">
    <property type="entry name" value="PDCD2_C"/>
    <property type="match status" value="1"/>
</dbReference>
<evidence type="ECO:0000256" key="4">
    <source>
        <dbReference type="PROSITE-ProRule" id="PRU00134"/>
    </source>
</evidence>
<dbReference type="EnsemblMetazoa" id="SSS_8199s_mrna">
    <property type="protein sequence ID" value="KAF7493057.1"/>
    <property type="gene ID" value="SSS_8199"/>
</dbReference>
<evidence type="ECO:0000256" key="2">
    <source>
        <dbReference type="ARBA" id="ARBA00022771"/>
    </source>
</evidence>
<gene>
    <name evidence="6" type="ORF">SSS_8199</name>
</gene>
<evidence type="ECO:0000313" key="7">
    <source>
        <dbReference type="EnsemblMetazoa" id="KAF7493057.1"/>
    </source>
</evidence>
<dbReference type="OrthoDB" id="426438at2759"/>
<dbReference type="Pfam" id="PF10149">
    <property type="entry name" value="TM231"/>
    <property type="match status" value="1"/>
</dbReference>
<dbReference type="InterPro" id="IPR007320">
    <property type="entry name" value="PDCD2_C"/>
</dbReference>
<dbReference type="Gene3D" id="6.10.140.2220">
    <property type="match status" value="1"/>
</dbReference>
<dbReference type="Proteomes" id="UP000070412">
    <property type="component" value="Unassembled WGS sequence"/>
</dbReference>
<dbReference type="EMBL" id="WVUK01000056">
    <property type="protein sequence ID" value="KAF7493057.1"/>
    <property type="molecule type" value="Genomic_DNA"/>
</dbReference>
<evidence type="ECO:0000256" key="1">
    <source>
        <dbReference type="ARBA" id="ARBA00022723"/>
    </source>
</evidence>
<sequence>MVGLFLDDQNHHAETVSSTNPKLGIRRSNKNSVSNLLPSFWTMIDPNLDLGLVRPFAHRWQSKCKYFPSKIGGRPSFLVLNPILDLDRIKCSKCSKPMRFLLQIYAPLENLEHAFHRTVYVFGCGQSSKCSNEFKVFRCQLPQQNEFYSDRPPNYEKDLDDYDPSPIEFGRNLCSVCGIDAKSFCSKCRQSWYCCREHQLAHWKKGGHKQNCSNEKVDNLQEDNIISDIVFKELEIVIRTPDDDDETKSDDGDDDEQSNAILEESEMKKFNEYIETKKPEFQDENLDEIVKNNKHSEEDLEDDVQQQAEQECFDRFKRATRRGEILRYYSDWNLDDQRSKILWISSRPVPREIFSKVPRCPNCFSERRFEFQIIPTLLNKILHEYPMDHLDIGTLIIFSCPDSCQPTKSNKYFEEYIYNQPLFEINEVNDGFWIKENQFREQPDVNFKKQFILIIETSDPEQIFGFSTFEFINQEFRQLNSWIAINVQQLEFDNENDEKYDRLWFKLDVPFRFDRLEIIGIRLIGFFSYNLSSRIALQMESIFELNHNFNRSPRSLRIESDLEFIQNRPFQDRVPEYFYNRSMIFKATFDERFELEKFIRNYYNRHYYTRLRENFYQSDPFRKIFNDPIESFQLDLIVNYRENLYRYRTNFWYLIKWALIQYLGVFLITDLFVKWIKNFVFDEYLVASIPKLSDQQLLQSIMDKKKF</sequence>
<evidence type="ECO:0000313" key="8">
    <source>
        <dbReference type="Proteomes" id="UP000070412"/>
    </source>
</evidence>
<dbReference type="GO" id="GO:0005737">
    <property type="term" value="C:cytoplasm"/>
    <property type="evidence" value="ECO:0007669"/>
    <property type="project" value="InterPro"/>
</dbReference>
<keyword evidence="1" id="KW-0479">Metal-binding</keyword>
<dbReference type="Pfam" id="PF01753">
    <property type="entry name" value="zf-MYND"/>
    <property type="match status" value="1"/>
</dbReference>